<dbReference type="InterPro" id="IPR036411">
    <property type="entry name" value="TorD-like_sf"/>
</dbReference>
<sequence>MKNLWFKYYSLLLSYPSKDWLYELENIERYLEKEKNDFFKFSQFFKNFSLQELQEEYTNLFISSFPTLPCPPYEAYYREGLLLGETSQEVLDYYEKTGFQFFKEGEAPDHIAVELEFCALTEDLTFIKRIKNWFNDLKECVEKSSQIYSKIVKFISEELKKWE</sequence>
<keyword evidence="1" id="KW-0143">Chaperone</keyword>
<dbReference type="SUPFAM" id="SSF89155">
    <property type="entry name" value="TorD-like"/>
    <property type="match status" value="1"/>
</dbReference>
<name>A0A0U5AUE6_9BACT</name>
<dbReference type="EMBL" id="AP014945">
    <property type="protein sequence ID" value="BAU22872.1"/>
    <property type="molecule type" value="Genomic_DNA"/>
</dbReference>
<dbReference type="InterPro" id="IPR050289">
    <property type="entry name" value="TorD/DmsD_chaperones"/>
</dbReference>
<dbReference type="InterPro" id="IPR020945">
    <property type="entry name" value="DMSO/NO3_reduct_chaperone"/>
</dbReference>
<dbReference type="PANTHER" id="PTHR34227:SF1">
    <property type="entry name" value="DIMETHYL SULFOXIDE REDUCTASE CHAPERONE-RELATED"/>
    <property type="match status" value="1"/>
</dbReference>
<reference evidence="3" key="2">
    <citation type="journal article" date="2016" name="Int. J. Syst. Evol. Microbiol.">
        <title>Caldimicrobium thiodismutans sp. nov., a sulfur-disproportionating bacterium isolated from a hot spring.</title>
        <authorList>
            <person name="Kojima H."/>
            <person name="Umezawa K."/>
            <person name="Fukui M."/>
        </authorList>
    </citation>
    <scope>NUCLEOTIDE SEQUENCE [LARGE SCALE GENOMIC DNA]</scope>
    <source>
        <strain evidence="3">TF1</strain>
    </source>
</reference>
<dbReference type="Pfam" id="PF02613">
    <property type="entry name" value="Nitrate_red_del"/>
    <property type="match status" value="1"/>
</dbReference>
<dbReference type="KEGG" id="cthi:THC_0477"/>
<proteinExistence type="predicted"/>
<reference evidence="2 3" key="1">
    <citation type="journal article" date="2016" name="Int. J. Syst. Evol. Microbiol.">
        <title>Caldimicrobium thiodismutans sp. nov., a sulfur-disproportionating bacterium isolated from a hot spring, and emended description of the genus Caldimicrobium.</title>
        <authorList>
            <person name="Kojima H."/>
            <person name="Umezawa K."/>
            <person name="Fukui M."/>
        </authorList>
    </citation>
    <scope>NUCLEOTIDE SEQUENCE [LARGE SCALE GENOMIC DNA]</scope>
    <source>
        <strain evidence="2 3">TF1</strain>
    </source>
</reference>
<dbReference type="OrthoDB" id="13061at2"/>
<organism evidence="2 3">
    <name type="scientific">Caldimicrobium thiodismutans</name>
    <dbReference type="NCBI Taxonomy" id="1653476"/>
    <lineage>
        <taxon>Bacteria</taxon>
        <taxon>Pseudomonadati</taxon>
        <taxon>Thermodesulfobacteriota</taxon>
        <taxon>Thermodesulfobacteria</taxon>
        <taxon>Thermodesulfobacteriales</taxon>
        <taxon>Thermodesulfobacteriaceae</taxon>
        <taxon>Caldimicrobium</taxon>
    </lineage>
</organism>
<evidence type="ECO:0000256" key="1">
    <source>
        <dbReference type="ARBA" id="ARBA00023186"/>
    </source>
</evidence>
<protein>
    <submittedName>
        <fullName evidence="2">Molecular chaperone TorD</fullName>
    </submittedName>
</protein>
<dbReference type="AlphaFoldDB" id="A0A0U5AUE6"/>
<accession>A0A0U5AUE6</accession>
<dbReference type="RefSeq" id="WP_068512797.1">
    <property type="nucleotide sequence ID" value="NZ_AP014945.1"/>
</dbReference>
<dbReference type="Proteomes" id="UP000068196">
    <property type="component" value="Chromosome"/>
</dbReference>
<dbReference type="Gene3D" id="1.20.120.700">
    <property type="entry name" value="nitrate reductase, subunit delta (NarJ)"/>
    <property type="match status" value="1"/>
</dbReference>
<dbReference type="PANTHER" id="PTHR34227">
    <property type="entry name" value="CHAPERONE PROTEIN YCDY"/>
    <property type="match status" value="1"/>
</dbReference>
<evidence type="ECO:0000313" key="2">
    <source>
        <dbReference type="EMBL" id="BAU22872.1"/>
    </source>
</evidence>
<keyword evidence="3" id="KW-1185">Reference proteome</keyword>
<dbReference type="Gene3D" id="1.10.4070.10">
    <property type="entry name" value="putative redox-enzyme maturation protein domain"/>
    <property type="match status" value="1"/>
</dbReference>
<gene>
    <name evidence="2" type="ORF">THC_0477</name>
</gene>
<dbReference type="STRING" id="1653476.THC_0477"/>
<evidence type="ECO:0000313" key="3">
    <source>
        <dbReference type="Proteomes" id="UP000068196"/>
    </source>
</evidence>